<sequence>LPTKAVEGKTLFKAWYGFKPFVSHLRAFGCTYFFHVLRDKRNKLDSRSQPWIFVGYSNLKKGYRIYNPFSKKMIISKYMKFDEEKIWKCNATDEEMHEQGVRNSNCKPLEIKLKMIQTMTIQCEEPGQSLKSIKDVI</sequence>
<evidence type="ECO:0000313" key="3">
    <source>
        <dbReference type="Proteomes" id="UP000828251"/>
    </source>
</evidence>
<dbReference type="EMBL" id="JAIQCV010000004">
    <property type="protein sequence ID" value="KAH1107495.1"/>
    <property type="molecule type" value="Genomic_DNA"/>
</dbReference>
<evidence type="ECO:0000259" key="1">
    <source>
        <dbReference type="Pfam" id="PF25597"/>
    </source>
</evidence>
<dbReference type="InterPro" id="IPR057670">
    <property type="entry name" value="SH3_retrovirus"/>
</dbReference>
<reference evidence="2 3" key="1">
    <citation type="journal article" date="2021" name="Plant Biotechnol. J.">
        <title>Multi-omics assisted identification of the key and species-specific regulatory components of drought-tolerant mechanisms in Gossypium stocksii.</title>
        <authorList>
            <person name="Yu D."/>
            <person name="Ke L."/>
            <person name="Zhang D."/>
            <person name="Wu Y."/>
            <person name="Sun Y."/>
            <person name="Mei J."/>
            <person name="Sun J."/>
            <person name="Sun Y."/>
        </authorList>
    </citation>
    <scope>NUCLEOTIDE SEQUENCE [LARGE SCALE GENOMIC DNA]</scope>
    <source>
        <strain evidence="3">cv. E1</strain>
        <tissue evidence="2">Leaf</tissue>
    </source>
</reference>
<dbReference type="OrthoDB" id="992892at2759"/>
<dbReference type="AlphaFoldDB" id="A0A9D3W3P4"/>
<gene>
    <name evidence="2" type="ORF">J1N35_011263</name>
</gene>
<dbReference type="InterPro" id="IPR039537">
    <property type="entry name" value="Retrotran_Ty1/copia-like"/>
</dbReference>
<comment type="caution">
    <text evidence="2">The sequence shown here is derived from an EMBL/GenBank/DDBJ whole genome shotgun (WGS) entry which is preliminary data.</text>
</comment>
<accession>A0A9D3W3P4</accession>
<feature type="domain" description="Retroviral polymerase SH3-like" evidence="1">
    <location>
        <begin position="30"/>
        <end position="92"/>
    </location>
</feature>
<dbReference type="Proteomes" id="UP000828251">
    <property type="component" value="Unassembled WGS sequence"/>
</dbReference>
<proteinExistence type="predicted"/>
<evidence type="ECO:0000313" key="2">
    <source>
        <dbReference type="EMBL" id="KAH1107495.1"/>
    </source>
</evidence>
<name>A0A9D3W3P4_9ROSI</name>
<feature type="non-terminal residue" evidence="2">
    <location>
        <position position="1"/>
    </location>
</feature>
<protein>
    <recommendedName>
        <fullName evidence="1">Retroviral polymerase SH3-like domain-containing protein</fullName>
    </recommendedName>
</protein>
<organism evidence="2 3">
    <name type="scientific">Gossypium stocksii</name>
    <dbReference type="NCBI Taxonomy" id="47602"/>
    <lineage>
        <taxon>Eukaryota</taxon>
        <taxon>Viridiplantae</taxon>
        <taxon>Streptophyta</taxon>
        <taxon>Embryophyta</taxon>
        <taxon>Tracheophyta</taxon>
        <taxon>Spermatophyta</taxon>
        <taxon>Magnoliopsida</taxon>
        <taxon>eudicotyledons</taxon>
        <taxon>Gunneridae</taxon>
        <taxon>Pentapetalae</taxon>
        <taxon>rosids</taxon>
        <taxon>malvids</taxon>
        <taxon>Malvales</taxon>
        <taxon>Malvaceae</taxon>
        <taxon>Malvoideae</taxon>
        <taxon>Gossypium</taxon>
    </lineage>
</organism>
<dbReference type="PANTHER" id="PTHR42648">
    <property type="entry name" value="TRANSPOSASE, PUTATIVE-RELATED"/>
    <property type="match status" value="1"/>
</dbReference>
<keyword evidence="3" id="KW-1185">Reference proteome</keyword>
<dbReference type="Pfam" id="PF25597">
    <property type="entry name" value="SH3_retrovirus"/>
    <property type="match status" value="1"/>
</dbReference>
<dbReference type="PANTHER" id="PTHR42648:SF18">
    <property type="entry name" value="RETROTRANSPOSON, UNCLASSIFIED-LIKE PROTEIN"/>
    <property type="match status" value="1"/>
</dbReference>